<dbReference type="Gene3D" id="3.40.1010.10">
    <property type="entry name" value="Cobalt-precorrin-4 Transmethylase, Domain 1"/>
    <property type="match status" value="1"/>
</dbReference>
<comment type="caution">
    <text evidence="8">The sequence shown here is derived from an EMBL/GenBank/DDBJ whole genome shotgun (WGS) entry which is preliminary data.</text>
</comment>
<dbReference type="EMBL" id="VUNI01000004">
    <property type="protein sequence ID" value="MST74176.1"/>
    <property type="molecule type" value="Genomic_DNA"/>
</dbReference>
<comment type="pathway">
    <text evidence="1">Cofactor biosynthesis; adenosylcobalamin biosynthesis.</text>
</comment>
<dbReference type="Proteomes" id="UP000474024">
    <property type="component" value="Unassembled WGS sequence"/>
</dbReference>
<keyword evidence="3" id="KW-0489">Methyltransferase</keyword>
<proteinExistence type="predicted"/>
<keyword evidence="9" id="KW-1185">Reference proteome</keyword>
<evidence type="ECO:0000256" key="2">
    <source>
        <dbReference type="ARBA" id="ARBA00022573"/>
    </source>
</evidence>
<dbReference type="InterPro" id="IPR014008">
    <property type="entry name" value="Cbl_synth_MTase_CbiT"/>
</dbReference>
<dbReference type="GO" id="GO:0009236">
    <property type="term" value="P:cobalamin biosynthetic process"/>
    <property type="evidence" value="ECO:0007669"/>
    <property type="project" value="UniProtKB-UniPathway"/>
</dbReference>
<dbReference type="Gene3D" id="3.40.50.150">
    <property type="entry name" value="Vaccinia Virus protein VP39"/>
    <property type="match status" value="1"/>
</dbReference>
<evidence type="ECO:0000256" key="1">
    <source>
        <dbReference type="ARBA" id="ARBA00004953"/>
    </source>
</evidence>
<dbReference type="CDD" id="cd11644">
    <property type="entry name" value="Precorrin-6Y-MT"/>
    <property type="match status" value="1"/>
</dbReference>
<dbReference type="UniPathway" id="UPA00148"/>
<dbReference type="PANTHER" id="PTHR43182:SF1">
    <property type="entry name" value="COBALT-PRECORRIN-7 C(5)-METHYLTRANSFERASE"/>
    <property type="match status" value="1"/>
</dbReference>
<accession>A0A6L5YQM1</accession>
<dbReference type="SUPFAM" id="SSF53790">
    <property type="entry name" value="Tetrapyrrole methylase"/>
    <property type="match status" value="1"/>
</dbReference>
<keyword evidence="5" id="KW-0949">S-adenosyl-L-methionine</keyword>
<organism evidence="8 9">
    <name type="scientific">Roseburia porci</name>
    <dbReference type="NCBI Taxonomy" id="2605790"/>
    <lineage>
        <taxon>Bacteria</taxon>
        <taxon>Bacillati</taxon>
        <taxon>Bacillota</taxon>
        <taxon>Clostridia</taxon>
        <taxon>Lachnospirales</taxon>
        <taxon>Lachnospiraceae</taxon>
        <taxon>Roseburia</taxon>
    </lineage>
</organism>
<dbReference type="Pfam" id="PF02571">
    <property type="entry name" value="CbiJ"/>
    <property type="match status" value="1"/>
</dbReference>
<dbReference type="GO" id="GO:0016994">
    <property type="term" value="F:precorrin-6A reductase activity"/>
    <property type="evidence" value="ECO:0007669"/>
    <property type="project" value="UniProtKB-EC"/>
</dbReference>
<dbReference type="InterPro" id="IPR014777">
    <property type="entry name" value="4pyrrole_Mease_sub1"/>
</dbReference>
<keyword evidence="2" id="KW-0169">Cobalamin biosynthesis</keyword>
<dbReference type="InterPro" id="IPR050714">
    <property type="entry name" value="Cobalamin_biosynth_MTase"/>
</dbReference>
<name>A0A6L5YQM1_9FIRM</name>
<dbReference type="PROSITE" id="PS51014">
    <property type="entry name" value="COBK_CBIJ"/>
    <property type="match status" value="1"/>
</dbReference>
<dbReference type="GO" id="GO:0008276">
    <property type="term" value="F:protein methyltransferase activity"/>
    <property type="evidence" value="ECO:0007669"/>
    <property type="project" value="InterPro"/>
</dbReference>
<evidence type="ECO:0000259" key="7">
    <source>
        <dbReference type="Pfam" id="PF13847"/>
    </source>
</evidence>
<dbReference type="InterPro" id="IPR029063">
    <property type="entry name" value="SAM-dependent_MTases_sf"/>
</dbReference>
<dbReference type="SUPFAM" id="SSF53335">
    <property type="entry name" value="S-adenosyl-L-methionine-dependent methyltransferases"/>
    <property type="match status" value="1"/>
</dbReference>
<dbReference type="GO" id="GO:0032259">
    <property type="term" value="P:methylation"/>
    <property type="evidence" value="ECO:0007669"/>
    <property type="project" value="UniProtKB-KW"/>
</dbReference>
<dbReference type="PANTHER" id="PTHR43182">
    <property type="entry name" value="COBALT-PRECORRIN-6B C(15)-METHYLTRANSFERASE (DECARBOXYLATING)"/>
    <property type="match status" value="1"/>
</dbReference>
<gene>
    <name evidence="8" type="primary">cobK</name>
    <name evidence="8" type="ORF">FYJ75_03870</name>
</gene>
<dbReference type="EC" id="1.3.1.54" evidence="8"/>
<feature type="domain" description="Methyltransferase" evidence="7">
    <location>
        <begin position="524"/>
        <end position="582"/>
    </location>
</feature>
<reference evidence="8 9" key="1">
    <citation type="submission" date="2019-08" db="EMBL/GenBank/DDBJ databases">
        <title>In-depth cultivation of the pig gut microbiome towards novel bacterial diversity and tailored functional studies.</title>
        <authorList>
            <person name="Wylensek D."/>
            <person name="Hitch T.C.A."/>
            <person name="Clavel T."/>
        </authorList>
    </citation>
    <scope>NUCLEOTIDE SEQUENCE [LARGE SCALE GENOMIC DNA]</scope>
    <source>
        <strain evidence="8 9">MUC/MUC-530-WT-4D</strain>
    </source>
</reference>
<dbReference type="AlphaFoldDB" id="A0A6L5YQM1"/>
<dbReference type="CDD" id="cd02440">
    <property type="entry name" value="AdoMet_MTases"/>
    <property type="match status" value="1"/>
</dbReference>
<evidence type="ECO:0000259" key="6">
    <source>
        <dbReference type="Pfam" id="PF00590"/>
    </source>
</evidence>
<evidence type="ECO:0000256" key="4">
    <source>
        <dbReference type="ARBA" id="ARBA00022679"/>
    </source>
</evidence>
<evidence type="ECO:0000313" key="8">
    <source>
        <dbReference type="EMBL" id="MST74176.1"/>
    </source>
</evidence>
<evidence type="ECO:0000256" key="3">
    <source>
        <dbReference type="ARBA" id="ARBA00022603"/>
    </source>
</evidence>
<dbReference type="InterPro" id="IPR014776">
    <property type="entry name" value="4pyrrole_Mease_sub2"/>
</dbReference>
<dbReference type="NCBIfam" id="TIGR00715">
    <property type="entry name" value="precor6x_red"/>
    <property type="match status" value="1"/>
</dbReference>
<dbReference type="InterPro" id="IPR000878">
    <property type="entry name" value="4pyrrol_Mease"/>
</dbReference>
<dbReference type="InterPro" id="IPR003723">
    <property type="entry name" value="Precorrin-6x_reduct"/>
</dbReference>
<evidence type="ECO:0000256" key="5">
    <source>
        <dbReference type="ARBA" id="ARBA00022691"/>
    </source>
</evidence>
<feature type="domain" description="Tetrapyrrole methylase" evidence="6">
    <location>
        <begin position="273"/>
        <end position="464"/>
    </location>
</feature>
<evidence type="ECO:0000313" key="9">
    <source>
        <dbReference type="Proteomes" id="UP000474024"/>
    </source>
</evidence>
<dbReference type="Gene3D" id="3.30.950.10">
    <property type="entry name" value="Methyltransferase, Cobalt-precorrin-4 Transmethylase, Domain 2"/>
    <property type="match status" value="1"/>
</dbReference>
<dbReference type="InterPro" id="IPR035996">
    <property type="entry name" value="4pyrrol_Methylase_sf"/>
</dbReference>
<dbReference type="RefSeq" id="WP_154429044.1">
    <property type="nucleotide sequence ID" value="NZ_VUNI01000004.1"/>
</dbReference>
<dbReference type="InterPro" id="IPR012818">
    <property type="entry name" value="CbiE"/>
</dbReference>
<keyword evidence="8" id="KW-0560">Oxidoreductase</keyword>
<dbReference type="NCBIfam" id="TIGR02469">
    <property type="entry name" value="CbiT"/>
    <property type="match status" value="1"/>
</dbReference>
<dbReference type="Pfam" id="PF13847">
    <property type="entry name" value="Methyltransf_31"/>
    <property type="match status" value="1"/>
</dbReference>
<keyword evidence="4" id="KW-0808">Transferase</keyword>
<dbReference type="NCBIfam" id="TIGR02467">
    <property type="entry name" value="CbiE"/>
    <property type="match status" value="1"/>
</dbReference>
<sequence>MRKVLIYSGTTEGRELAEHLSAAGIECTVSVATEYGELVMPELPGVQVHQGRMREEEMEAFMKSSNYAAVVDATHPFATEVSENIRAAAQKVCLSYLRLKRDTASSDYGIGEKKYFSDAAQCAAALESMSGNILLTTGSKELAVFCREEEVKERLFVRVLPGMESIRLCEEQGIAGKHILAMQGPFSEELNLALIRQFDIKCLVTKESGSAGGYTEKLEAAKKAGIPVYVIVNPEKQSSGFTLKNVLRRLEELLGCRILTASGPVKDKERKIKIALIGIGMGNPDTLTVAAKNEIAQADVVFGAKRMLSLAGKNAEKYPYYLAEDILPCLRNLPEGPHRVAILFSGDTGFYSGCSKMKEKLDAADIGEVTVYPGISSISYLAARTGISWQDAKIMSIHGRGEEKEWRASVVDAIRYHQKTFLLMSGAQNVQRIGQILMESGLKDCILWIGYELSYPKERILKLTPDECGSITEEGLYTCLVCNPAKQKRAVTHGWKDEVFVRDKVPMTKEEIREISISKLHLREDAVVYDIGSGTGSIAMEIAARSSSIQVYAIEKKPQAVELIEENRKKFGLDNVQVLEAEAPGGIVDLEAPTHAFIGGSSGNLKEILMILYRKNPKTRIVINAISMETIGEISNLLKEGWVNDPEVVWVQASRSKAIGSYHLMQAENPVMIASFTLERKEV</sequence>
<dbReference type="Pfam" id="PF00590">
    <property type="entry name" value="TP_methylase"/>
    <property type="match status" value="1"/>
</dbReference>
<dbReference type="InterPro" id="IPR025714">
    <property type="entry name" value="Methyltranfer_dom"/>
</dbReference>
<protein>
    <submittedName>
        <fullName evidence="8">Precorrin-6A reductase</fullName>
        <ecNumber evidence="8">1.3.1.54</ecNumber>
    </submittedName>
</protein>